<keyword evidence="4 5" id="KW-0501">Molybdenum cofactor biosynthesis</keyword>
<evidence type="ECO:0000256" key="5">
    <source>
        <dbReference type="HAMAP-Rule" id="MF_03051"/>
    </source>
</evidence>
<reference evidence="6" key="1">
    <citation type="journal article" date="2020" name="Stud. Mycol.">
        <title>101 Dothideomycetes genomes: a test case for predicting lifestyles and emergence of pathogens.</title>
        <authorList>
            <person name="Haridas S."/>
            <person name="Albert R."/>
            <person name="Binder M."/>
            <person name="Bloem J."/>
            <person name="Labutti K."/>
            <person name="Salamov A."/>
            <person name="Andreopoulos B."/>
            <person name="Baker S."/>
            <person name="Barry K."/>
            <person name="Bills G."/>
            <person name="Bluhm B."/>
            <person name="Cannon C."/>
            <person name="Castanera R."/>
            <person name="Culley D."/>
            <person name="Daum C."/>
            <person name="Ezra D."/>
            <person name="Gonzalez J."/>
            <person name="Henrissat B."/>
            <person name="Kuo A."/>
            <person name="Liang C."/>
            <person name="Lipzen A."/>
            <person name="Lutzoni F."/>
            <person name="Magnuson J."/>
            <person name="Mondo S."/>
            <person name="Nolan M."/>
            <person name="Ohm R."/>
            <person name="Pangilinan J."/>
            <person name="Park H.-J."/>
            <person name="Ramirez L."/>
            <person name="Alfaro M."/>
            <person name="Sun H."/>
            <person name="Tritt A."/>
            <person name="Yoshinaga Y."/>
            <person name="Zwiers L.-H."/>
            <person name="Turgeon B."/>
            <person name="Goodwin S."/>
            <person name="Spatafora J."/>
            <person name="Crous P."/>
            <person name="Grigoriev I."/>
        </authorList>
    </citation>
    <scope>NUCLEOTIDE SEQUENCE</scope>
    <source>
        <strain evidence="6">CBS 175.79</strain>
    </source>
</reference>
<comment type="subunit">
    <text evidence="5">Heterotetramer; composed of 2 small (MOCS2A) and 2 large (MOCS2B) subunits.</text>
</comment>
<comment type="function">
    <text evidence="5">Acts as a sulfur carrier required for molybdopterin biosynthesis. Component of the molybdopterin synthase complex that catalyzes the conversion of precursor Z into molybdopterin by mediating the incorporation of 2 sulfur atoms into precursor Z to generate a dithiolene group. In the complex, serves as sulfur donor by being thiocarboxylated (-COSH) at its C-terminus by UBA4. After interaction with MOCS2B, the sulfur is then transferred to precursor Z to form molybdopterin.</text>
</comment>
<dbReference type="PANTHER" id="PTHR33359:SF1">
    <property type="entry name" value="MOLYBDOPTERIN SYNTHASE SULFUR CARRIER SUBUNIT"/>
    <property type="match status" value="1"/>
</dbReference>
<dbReference type="GO" id="GO:0000166">
    <property type="term" value="F:nucleotide binding"/>
    <property type="evidence" value="ECO:0007669"/>
    <property type="project" value="UniProtKB-KW"/>
</dbReference>
<evidence type="ECO:0000256" key="2">
    <source>
        <dbReference type="ARBA" id="ARBA00022553"/>
    </source>
</evidence>
<dbReference type="Pfam" id="PF02597">
    <property type="entry name" value="ThiS"/>
    <property type="match status" value="1"/>
</dbReference>
<feature type="modified residue" description="1-thioglycine; alternate" evidence="5">
    <location>
        <position position="100"/>
    </location>
</feature>
<dbReference type="EMBL" id="ML978076">
    <property type="protein sequence ID" value="KAF2010675.1"/>
    <property type="molecule type" value="Genomic_DNA"/>
</dbReference>
<feature type="modified residue" description="Glycyl adenylate; alternate" evidence="5">
    <location>
        <position position="100"/>
    </location>
</feature>
<dbReference type="InterPro" id="IPR016155">
    <property type="entry name" value="Mopterin_synth/thiamin_S_b"/>
</dbReference>
<comment type="subcellular location">
    <subcellularLocation>
        <location evidence="5">Cytoplasm</location>
    </subcellularLocation>
</comment>
<dbReference type="CDD" id="cd00754">
    <property type="entry name" value="Ubl_MoaD"/>
    <property type="match status" value="1"/>
</dbReference>
<dbReference type="GO" id="GO:0006777">
    <property type="term" value="P:Mo-molybdopterin cofactor biosynthetic process"/>
    <property type="evidence" value="ECO:0007669"/>
    <property type="project" value="UniProtKB-UniRule"/>
</dbReference>
<keyword evidence="1 5" id="KW-0963">Cytoplasm</keyword>
<comment type="PTM">
    <text evidence="5">C-terminal thiocarboxylation occurs in 2 steps, it is first acyl-adenylated (-COAMP) via the hesA/moeB/thiF part of UBA4, then thiocarboxylated (-COSH) via the rhodanese domain of UBA4.</text>
</comment>
<proteinExistence type="inferred from homology"/>
<comment type="pathway">
    <text evidence="5">Cofactor biosynthesis; molybdopterin biosynthesis.</text>
</comment>
<evidence type="ECO:0000256" key="3">
    <source>
        <dbReference type="ARBA" id="ARBA00022741"/>
    </source>
</evidence>
<dbReference type="Gene3D" id="3.10.20.30">
    <property type="match status" value="1"/>
</dbReference>
<evidence type="ECO:0000313" key="6">
    <source>
        <dbReference type="EMBL" id="KAF2010675.1"/>
    </source>
</evidence>
<organism evidence="6 7">
    <name type="scientific">Aaosphaeria arxii CBS 175.79</name>
    <dbReference type="NCBI Taxonomy" id="1450172"/>
    <lineage>
        <taxon>Eukaryota</taxon>
        <taxon>Fungi</taxon>
        <taxon>Dikarya</taxon>
        <taxon>Ascomycota</taxon>
        <taxon>Pezizomycotina</taxon>
        <taxon>Dothideomycetes</taxon>
        <taxon>Pleosporomycetidae</taxon>
        <taxon>Pleosporales</taxon>
        <taxon>Pleosporales incertae sedis</taxon>
        <taxon>Aaosphaeria</taxon>
    </lineage>
</organism>
<keyword evidence="3 5" id="KW-0547">Nucleotide-binding</keyword>
<keyword evidence="2 5" id="KW-0597">Phosphoprotein</keyword>
<protein>
    <recommendedName>
        <fullName evidence="5">Molybdopterin synthase sulfur carrier subunit</fullName>
    </recommendedName>
    <alternativeName>
        <fullName evidence="5">Common component for nitrate reductase and xanthine dehydrogenase protein G</fullName>
    </alternativeName>
    <alternativeName>
        <fullName evidence="5">Molybdenum cofactor synthesis protein 2 small subunit</fullName>
    </alternativeName>
    <alternativeName>
        <fullName evidence="5">Molybdenum cofactor synthesis protein 2A</fullName>
    </alternativeName>
    <alternativeName>
        <fullName evidence="5">Sulfur carrier protein MOCS2A</fullName>
        <shortName evidence="5">MOCS2A</shortName>
    </alternativeName>
</protein>
<sequence>MGVSKAPEGHFSILYFAAASTFTAKSSEHLLAPLAAGQLFALLEQRYPGITDKVLTSCAVTVNLEYIDLEGDGDGDDAEHRDLVIKAGDEVAIIPPVSSG</sequence>
<dbReference type="GO" id="GO:1990133">
    <property type="term" value="C:molybdopterin adenylyltransferase complex"/>
    <property type="evidence" value="ECO:0007669"/>
    <property type="project" value="TreeGrafter"/>
</dbReference>
<name>A0A6A5XC50_9PLEO</name>
<evidence type="ECO:0000256" key="1">
    <source>
        <dbReference type="ARBA" id="ARBA00022490"/>
    </source>
</evidence>
<dbReference type="OrthoDB" id="5595860at2759"/>
<comment type="similarity">
    <text evidence="5">Belongs to the MoaD family. MOCS2A subfamily.</text>
</comment>
<dbReference type="SUPFAM" id="SSF54285">
    <property type="entry name" value="MoaD/ThiS"/>
    <property type="match status" value="1"/>
</dbReference>
<dbReference type="HAMAP" id="MF_03051">
    <property type="entry name" value="MOCS2A"/>
    <property type="match status" value="1"/>
</dbReference>
<dbReference type="InterPro" id="IPR044672">
    <property type="entry name" value="MOCS2A"/>
</dbReference>
<evidence type="ECO:0000313" key="7">
    <source>
        <dbReference type="Proteomes" id="UP000799778"/>
    </source>
</evidence>
<dbReference type="AlphaFoldDB" id="A0A6A5XC50"/>
<dbReference type="InterPro" id="IPR012675">
    <property type="entry name" value="Beta-grasp_dom_sf"/>
</dbReference>
<keyword evidence="7" id="KW-1185">Reference proteome</keyword>
<dbReference type="InterPro" id="IPR028887">
    <property type="entry name" value="MOCS2A_euk"/>
</dbReference>
<dbReference type="PANTHER" id="PTHR33359">
    <property type="entry name" value="MOLYBDOPTERIN SYNTHASE SULFUR CARRIER SUBUNIT"/>
    <property type="match status" value="1"/>
</dbReference>
<evidence type="ECO:0000256" key="4">
    <source>
        <dbReference type="ARBA" id="ARBA00023150"/>
    </source>
</evidence>
<accession>A0A6A5XC50</accession>
<gene>
    <name evidence="5" type="primary">cnxG</name>
    <name evidence="6" type="ORF">BU24DRAFT_427786</name>
</gene>
<dbReference type="UniPathway" id="UPA00344"/>
<dbReference type="InterPro" id="IPR003749">
    <property type="entry name" value="ThiS/MoaD-like"/>
</dbReference>
<dbReference type="Proteomes" id="UP000799778">
    <property type="component" value="Unassembled WGS sequence"/>
</dbReference>
<dbReference type="GO" id="GO:0030366">
    <property type="term" value="F:molybdopterin synthase activity"/>
    <property type="evidence" value="ECO:0007669"/>
    <property type="project" value="UniProtKB-UniRule"/>
</dbReference>
<dbReference type="GO" id="GO:1990140">
    <property type="term" value="C:molybdopterin synthase complex"/>
    <property type="evidence" value="ECO:0007669"/>
    <property type="project" value="UniProtKB-UniRule"/>
</dbReference>